<dbReference type="PANTHER" id="PTHR13304:SF0">
    <property type="entry name" value="GLYCOSYLPHOSPHATIDYLINOSITOL ANCHOR ATTACHMENT 1 PROTEIN"/>
    <property type="match status" value="1"/>
</dbReference>
<evidence type="ECO:0000313" key="4">
    <source>
        <dbReference type="Proteomes" id="UP001151760"/>
    </source>
</evidence>
<proteinExistence type="predicted"/>
<keyword evidence="2" id="KW-1133">Transmembrane helix</keyword>
<evidence type="ECO:0000313" key="3">
    <source>
        <dbReference type="EMBL" id="GJS61704.1"/>
    </source>
</evidence>
<accession>A0ABQ4X8W4</accession>
<dbReference type="PANTHER" id="PTHR13304">
    <property type="entry name" value="GLYCOSYLPHOSPHATIDYLINOSITOL ANCHOR ATTACHMENT 1 PROTEIN"/>
    <property type="match status" value="1"/>
</dbReference>
<keyword evidence="2" id="KW-0812">Transmembrane</keyword>
<feature type="transmembrane region" description="Helical" evidence="2">
    <location>
        <begin position="233"/>
        <end position="258"/>
    </location>
</feature>
<gene>
    <name evidence="3" type="ORF">Tco_0656488</name>
</gene>
<reference evidence="3" key="2">
    <citation type="submission" date="2022-01" db="EMBL/GenBank/DDBJ databases">
        <authorList>
            <person name="Yamashiro T."/>
            <person name="Shiraishi A."/>
            <person name="Satake H."/>
            <person name="Nakayama K."/>
        </authorList>
    </citation>
    <scope>NUCLEOTIDE SEQUENCE</scope>
</reference>
<feature type="region of interest" description="Disordered" evidence="1">
    <location>
        <begin position="26"/>
        <end position="102"/>
    </location>
</feature>
<keyword evidence="2" id="KW-0472">Membrane</keyword>
<feature type="compositionally biased region" description="Basic and acidic residues" evidence="1">
    <location>
        <begin position="48"/>
        <end position="84"/>
    </location>
</feature>
<feature type="transmembrane region" description="Helical" evidence="2">
    <location>
        <begin position="190"/>
        <end position="213"/>
    </location>
</feature>
<dbReference type="Proteomes" id="UP001151760">
    <property type="component" value="Unassembled WGS sequence"/>
</dbReference>
<feature type="compositionally biased region" description="Acidic residues" evidence="1">
    <location>
        <begin position="33"/>
        <end position="47"/>
    </location>
</feature>
<sequence length="386" mass="43129">MSHIFESFKINYKGKTHWVRAIEIPGWTPDLNDQNDEESNSEDEECEEVFKKDFGESDEEVHGENDVSRVSDTEVEEENPKSKDGGVSSEQNDSSSTSGWDSSYGEVLYRWASKKQTCITGSTMESEFVALAATCHQAICRNDDLLETDEVSCSARLIEGVIRSVNNLLEKFHQSFFLYLLTSSNKFISVGVYMIAFLLLVAPLPVLAAYLFSDAAKSNPNSENNKPFKSWRWLYHSKTIFLTQLWGAIVSVIPYFLYQITGSDSEPVARLSLWGALSVIILSVFLVFSGYRSTQWALLKSVMVLAAFIGLCLMSVINFATAEIGALLLVPMCLMIKPLKVAGKLQSALNMVLVIVEFPGVSRFIWSKVHSGLANGSAYLEFWYSL</sequence>
<keyword evidence="4" id="KW-1185">Reference proteome</keyword>
<feature type="transmembrane region" description="Helical" evidence="2">
    <location>
        <begin position="303"/>
        <end position="336"/>
    </location>
</feature>
<dbReference type="Pfam" id="PF04114">
    <property type="entry name" value="Gaa1"/>
    <property type="match status" value="1"/>
</dbReference>
<name>A0ABQ4X8W4_9ASTR</name>
<organism evidence="3 4">
    <name type="scientific">Tanacetum coccineum</name>
    <dbReference type="NCBI Taxonomy" id="301880"/>
    <lineage>
        <taxon>Eukaryota</taxon>
        <taxon>Viridiplantae</taxon>
        <taxon>Streptophyta</taxon>
        <taxon>Embryophyta</taxon>
        <taxon>Tracheophyta</taxon>
        <taxon>Spermatophyta</taxon>
        <taxon>Magnoliopsida</taxon>
        <taxon>eudicotyledons</taxon>
        <taxon>Gunneridae</taxon>
        <taxon>Pentapetalae</taxon>
        <taxon>asterids</taxon>
        <taxon>campanulids</taxon>
        <taxon>Asterales</taxon>
        <taxon>Asteraceae</taxon>
        <taxon>Asteroideae</taxon>
        <taxon>Anthemideae</taxon>
        <taxon>Anthemidinae</taxon>
        <taxon>Tanacetum</taxon>
    </lineage>
</organism>
<protein>
    <submittedName>
        <fullName evidence="3">Glycosylphosphatidylinositol anchor attachment 1</fullName>
    </submittedName>
</protein>
<feature type="transmembrane region" description="Helical" evidence="2">
    <location>
        <begin position="270"/>
        <end position="291"/>
    </location>
</feature>
<dbReference type="EMBL" id="BQNB010009310">
    <property type="protein sequence ID" value="GJS61704.1"/>
    <property type="molecule type" value="Genomic_DNA"/>
</dbReference>
<reference evidence="3" key="1">
    <citation type="journal article" date="2022" name="Int. J. Mol. Sci.">
        <title>Draft Genome of Tanacetum Coccineum: Genomic Comparison of Closely Related Tanacetum-Family Plants.</title>
        <authorList>
            <person name="Yamashiro T."/>
            <person name="Shiraishi A."/>
            <person name="Nakayama K."/>
            <person name="Satake H."/>
        </authorList>
    </citation>
    <scope>NUCLEOTIDE SEQUENCE</scope>
</reference>
<dbReference type="InterPro" id="IPR007246">
    <property type="entry name" value="Gaa1"/>
</dbReference>
<evidence type="ECO:0000256" key="2">
    <source>
        <dbReference type="SAM" id="Phobius"/>
    </source>
</evidence>
<comment type="caution">
    <text evidence="3">The sequence shown here is derived from an EMBL/GenBank/DDBJ whole genome shotgun (WGS) entry which is preliminary data.</text>
</comment>
<evidence type="ECO:0000256" key="1">
    <source>
        <dbReference type="SAM" id="MobiDB-lite"/>
    </source>
</evidence>